<evidence type="ECO:0000313" key="2">
    <source>
        <dbReference type="EMBL" id="JAD20741.1"/>
    </source>
</evidence>
<accession>A0A0A8Y392</accession>
<organism evidence="2">
    <name type="scientific">Arundo donax</name>
    <name type="common">Giant reed</name>
    <name type="synonym">Donax arundinaceus</name>
    <dbReference type="NCBI Taxonomy" id="35708"/>
    <lineage>
        <taxon>Eukaryota</taxon>
        <taxon>Viridiplantae</taxon>
        <taxon>Streptophyta</taxon>
        <taxon>Embryophyta</taxon>
        <taxon>Tracheophyta</taxon>
        <taxon>Spermatophyta</taxon>
        <taxon>Magnoliopsida</taxon>
        <taxon>Liliopsida</taxon>
        <taxon>Poales</taxon>
        <taxon>Poaceae</taxon>
        <taxon>PACMAD clade</taxon>
        <taxon>Arundinoideae</taxon>
        <taxon>Arundineae</taxon>
        <taxon>Arundo</taxon>
    </lineage>
</organism>
<dbReference type="EMBL" id="GBRH01277154">
    <property type="protein sequence ID" value="JAD20741.1"/>
    <property type="molecule type" value="Transcribed_RNA"/>
</dbReference>
<reference evidence="2" key="2">
    <citation type="journal article" date="2015" name="Data Brief">
        <title>Shoot transcriptome of the giant reed, Arundo donax.</title>
        <authorList>
            <person name="Barrero R.A."/>
            <person name="Guerrero F.D."/>
            <person name="Moolhuijzen P."/>
            <person name="Goolsby J.A."/>
            <person name="Tidwell J."/>
            <person name="Bellgard S.E."/>
            <person name="Bellgard M.I."/>
        </authorList>
    </citation>
    <scope>NUCLEOTIDE SEQUENCE</scope>
    <source>
        <tissue evidence="2">Shoot tissue taken approximately 20 cm above the soil surface</tissue>
    </source>
</reference>
<evidence type="ECO:0000256" key="1">
    <source>
        <dbReference type="SAM" id="Phobius"/>
    </source>
</evidence>
<dbReference type="AlphaFoldDB" id="A0A0A8Y392"/>
<protein>
    <submittedName>
        <fullName evidence="2">Uncharacterized protein</fullName>
    </submittedName>
</protein>
<sequence length="35" mass="4039">MFPNLEIKLYLIFLGMILLDILLSGINSVLMETNR</sequence>
<keyword evidence="1" id="KW-1133">Transmembrane helix</keyword>
<keyword evidence="1" id="KW-0812">Transmembrane</keyword>
<keyword evidence="1" id="KW-0472">Membrane</keyword>
<name>A0A0A8Y392_ARUDO</name>
<proteinExistence type="predicted"/>
<reference evidence="2" key="1">
    <citation type="submission" date="2014-09" db="EMBL/GenBank/DDBJ databases">
        <authorList>
            <person name="Magalhaes I.L.F."/>
            <person name="Oliveira U."/>
            <person name="Santos F.R."/>
            <person name="Vidigal T.H.D.A."/>
            <person name="Brescovit A.D."/>
            <person name="Santos A.J."/>
        </authorList>
    </citation>
    <scope>NUCLEOTIDE SEQUENCE</scope>
    <source>
        <tissue evidence="2">Shoot tissue taken approximately 20 cm above the soil surface</tissue>
    </source>
</reference>
<feature type="transmembrane region" description="Helical" evidence="1">
    <location>
        <begin position="9"/>
        <end position="30"/>
    </location>
</feature>